<protein>
    <submittedName>
        <fullName evidence="1">Uncharacterized protein</fullName>
    </submittedName>
</protein>
<dbReference type="AlphaFoldDB" id="A0A0A9H686"/>
<accession>A0A0A9H686</accession>
<proteinExistence type="predicted"/>
<sequence>MFLAISSDRMINCLMRKKRGLSNFLFKDVNIMALLF</sequence>
<evidence type="ECO:0000313" key="1">
    <source>
        <dbReference type="EMBL" id="JAE32700.1"/>
    </source>
</evidence>
<name>A0A0A9H686_ARUDO</name>
<organism evidence="1">
    <name type="scientific">Arundo donax</name>
    <name type="common">Giant reed</name>
    <name type="synonym">Donax arundinaceus</name>
    <dbReference type="NCBI Taxonomy" id="35708"/>
    <lineage>
        <taxon>Eukaryota</taxon>
        <taxon>Viridiplantae</taxon>
        <taxon>Streptophyta</taxon>
        <taxon>Embryophyta</taxon>
        <taxon>Tracheophyta</taxon>
        <taxon>Spermatophyta</taxon>
        <taxon>Magnoliopsida</taxon>
        <taxon>Liliopsida</taxon>
        <taxon>Poales</taxon>
        <taxon>Poaceae</taxon>
        <taxon>PACMAD clade</taxon>
        <taxon>Arundinoideae</taxon>
        <taxon>Arundineae</taxon>
        <taxon>Arundo</taxon>
    </lineage>
</organism>
<reference evidence="1" key="2">
    <citation type="journal article" date="2015" name="Data Brief">
        <title>Shoot transcriptome of the giant reed, Arundo donax.</title>
        <authorList>
            <person name="Barrero R.A."/>
            <person name="Guerrero F.D."/>
            <person name="Moolhuijzen P."/>
            <person name="Goolsby J.A."/>
            <person name="Tidwell J."/>
            <person name="Bellgard S.E."/>
            <person name="Bellgard M.I."/>
        </authorList>
    </citation>
    <scope>NUCLEOTIDE SEQUENCE</scope>
    <source>
        <tissue evidence="1">Shoot tissue taken approximately 20 cm above the soil surface</tissue>
    </source>
</reference>
<dbReference type="EMBL" id="GBRH01165196">
    <property type="protein sequence ID" value="JAE32700.1"/>
    <property type="molecule type" value="Transcribed_RNA"/>
</dbReference>
<reference evidence="1" key="1">
    <citation type="submission" date="2014-09" db="EMBL/GenBank/DDBJ databases">
        <authorList>
            <person name="Magalhaes I.L.F."/>
            <person name="Oliveira U."/>
            <person name="Santos F.R."/>
            <person name="Vidigal T.H.D.A."/>
            <person name="Brescovit A.D."/>
            <person name="Santos A.J."/>
        </authorList>
    </citation>
    <scope>NUCLEOTIDE SEQUENCE</scope>
    <source>
        <tissue evidence="1">Shoot tissue taken approximately 20 cm above the soil surface</tissue>
    </source>
</reference>